<proteinExistence type="inferred from homology"/>
<evidence type="ECO:0000256" key="9">
    <source>
        <dbReference type="ARBA" id="ARBA00022884"/>
    </source>
</evidence>
<dbReference type="Gene3D" id="3.30.980.10">
    <property type="entry name" value="Threonyl-trna Synthetase, Chain A, domain 2"/>
    <property type="match status" value="1"/>
</dbReference>
<dbReference type="SUPFAM" id="SSF81271">
    <property type="entry name" value="TGS-like"/>
    <property type="match status" value="1"/>
</dbReference>
<evidence type="ECO:0000256" key="12">
    <source>
        <dbReference type="ARBA" id="ARBA00049515"/>
    </source>
</evidence>
<dbReference type="SUPFAM" id="SSF55186">
    <property type="entry name" value="ThrRS/AlaRS common domain"/>
    <property type="match status" value="1"/>
</dbReference>
<keyword evidence="6 13" id="KW-0547">Nucleotide-binding</keyword>
<dbReference type="PANTHER" id="PTHR11451">
    <property type="entry name" value="THREONINE-TRNA LIGASE"/>
    <property type="match status" value="1"/>
</dbReference>
<dbReference type="InterPro" id="IPR012675">
    <property type="entry name" value="Beta-grasp_dom_sf"/>
</dbReference>
<dbReference type="InterPro" id="IPR047246">
    <property type="entry name" value="ThrRS_anticodon"/>
</dbReference>
<comment type="similarity">
    <text evidence="1 13">Belongs to the class-II aminoacyl-tRNA synthetase family.</text>
</comment>
<dbReference type="Gene3D" id="3.40.50.800">
    <property type="entry name" value="Anticodon-binding domain"/>
    <property type="match status" value="1"/>
</dbReference>
<evidence type="ECO:0000256" key="13">
    <source>
        <dbReference type="HAMAP-Rule" id="MF_00184"/>
    </source>
</evidence>
<feature type="binding site" evidence="13">
    <location>
        <position position="335"/>
    </location>
    <ligand>
        <name>Zn(2+)</name>
        <dbReference type="ChEBI" id="CHEBI:29105"/>
        <note>catalytic</note>
    </ligand>
</feature>
<comment type="caution">
    <text evidence="13">Lacks conserved residue(s) required for the propagation of feature annotation.</text>
</comment>
<dbReference type="CDD" id="cd00860">
    <property type="entry name" value="ThrRS_anticodon"/>
    <property type="match status" value="1"/>
</dbReference>
<dbReference type="PROSITE" id="PS50862">
    <property type="entry name" value="AA_TRNA_LIGASE_II"/>
    <property type="match status" value="1"/>
</dbReference>
<dbReference type="InterPro" id="IPR002314">
    <property type="entry name" value="aa-tRNA-synt_IIb"/>
</dbReference>
<dbReference type="Pfam" id="PF02824">
    <property type="entry name" value="TGS"/>
    <property type="match status" value="1"/>
</dbReference>
<comment type="subunit">
    <text evidence="13">Homodimer.</text>
</comment>
<keyword evidence="8 13" id="KW-0067">ATP-binding</keyword>
<dbReference type="InterPro" id="IPR006195">
    <property type="entry name" value="aa-tRNA-synth_II"/>
</dbReference>
<evidence type="ECO:0000256" key="1">
    <source>
        <dbReference type="ARBA" id="ARBA00008226"/>
    </source>
</evidence>
<dbReference type="InterPro" id="IPR004154">
    <property type="entry name" value="Anticodon-bd"/>
</dbReference>
<evidence type="ECO:0000256" key="6">
    <source>
        <dbReference type="ARBA" id="ARBA00022741"/>
    </source>
</evidence>
<evidence type="ECO:0000313" key="16">
    <source>
        <dbReference type="EMBL" id="PQL10617.1"/>
    </source>
</evidence>
<dbReference type="GO" id="GO:0016874">
    <property type="term" value="F:ligase activity"/>
    <property type="evidence" value="ECO:0007669"/>
    <property type="project" value="UniProtKB-KW"/>
</dbReference>
<dbReference type="Pfam" id="PF00587">
    <property type="entry name" value="tRNA-synt_2b"/>
    <property type="match status" value="1"/>
</dbReference>
<keyword evidence="4 13" id="KW-0436">Ligase</keyword>
<evidence type="ECO:0000256" key="3">
    <source>
        <dbReference type="ARBA" id="ARBA00022555"/>
    </source>
</evidence>
<dbReference type="CDD" id="cd01667">
    <property type="entry name" value="TGS_ThrRS"/>
    <property type="match status" value="1"/>
</dbReference>
<dbReference type="InterPro" id="IPR033728">
    <property type="entry name" value="ThrRS_core"/>
</dbReference>
<evidence type="ECO:0000256" key="10">
    <source>
        <dbReference type="ARBA" id="ARBA00022917"/>
    </source>
</evidence>
<evidence type="ECO:0000259" key="15">
    <source>
        <dbReference type="PROSITE" id="PS51880"/>
    </source>
</evidence>
<evidence type="ECO:0000256" key="5">
    <source>
        <dbReference type="ARBA" id="ARBA00022723"/>
    </source>
</evidence>
<evidence type="ECO:0000256" key="4">
    <source>
        <dbReference type="ARBA" id="ARBA00022598"/>
    </source>
</evidence>
<feature type="binding site" evidence="13">
    <location>
        <position position="511"/>
    </location>
    <ligand>
        <name>Zn(2+)</name>
        <dbReference type="ChEBI" id="CHEBI:29105"/>
        <note>catalytic</note>
    </ligand>
</feature>
<comment type="cofactor">
    <cofactor evidence="13">
        <name>Zn(2+)</name>
        <dbReference type="ChEBI" id="CHEBI:29105"/>
    </cofactor>
    <text evidence="13">Binds 1 zinc ion per subunit.</text>
</comment>
<dbReference type="PRINTS" id="PR01047">
    <property type="entry name" value="TRNASYNTHTHR"/>
</dbReference>
<dbReference type="Gene3D" id="3.30.54.20">
    <property type="match status" value="1"/>
</dbReference>
<dbReference type="SMART" id="SM00863">
    <property type="entry name" value="tRNA_SAD"/>
    <property type="match status" value="1"/>
</dbReference>
<keyword evidence="11 13" id="KW-0030">Aminoacyl-tRNA synthetase</keyword>
<dbReference type="PANTHER" id="PTHR11451:SF44">
    <property type="entry name" value="THREONINE--TRNA LIGASE, CHLOROPLASTIC_MITOCHONDRIAL 2"/>
    <property type="match status" value="1"/>
</dbReference>
<dbReference type="SUPFAM" id="SSF52954">
    <property type="entry name" value="Class II aaRS ABD-related"/>
    <property type="match status" value="1"/>
</dbReference>
<dbReference type="Pfam" id="PF03129">
    <property type="entry name" value="HGTP_anticodon"/>
    <property type="match status" value="1"/>
</dbReference>
<dbReference type="InterPro" id="IPR012676">
    <property type="entry name" value="TGS-like"/>
</dbReference>
<feature type="binding site" evidence="13">
    <location>
        <position position="386"/>
    </location>
    <ligand>
        <name>Zn(2+)</name>
        <dbReference type="ChEBI" id="CHEBI:29105"/>
        <note>catalytic</note>
    </ligand>
</feature>
<keyword evidence="5 13" id="KW-0479">Metal-binding</keyword>
<gene>
    <name evidence="13" type="primary">thrS</name>
    <name evidence="16" type="ORF">VRHSUH09_08560</name>
</gene>
<dbReference type="PROSITE" id="PS51880">
    <property type="entry name" value="TGS"/>
    <property type="match status" value="1"/>
</dbReference>
<dbReference type="InterPro" id="IPR002320">
    <property type="entry name" value="Thr-tRNA-ligase_IIa"/>
</dbReference>
<dbReference type="RefSeq" id="WP_105081924.1">
    <property type="nucleotide sequence ID" value="NZ_PPCX01000012.1"/>
</dbReference>
<evidence type="ECO:0000313" key="17">
    <source>
        <dbReference type="Proteomes" id="UP000238774"/>
    </source>
</evidence>
<keyword evidence="3 13" id="KW-0820">tRNA-binding</keyword>
<keyword evidence="2 13" id="KW-0963">Cytoplasm</keyword>
<comment type="subcellular location">
    <subcellularLocation>
        <location evidence="13">Cytoplasm</location>
    </subcellularLocation>
</comment>
<protein>
    <recommendedName>
        <fullName evidence="13">Threonine--tRNA ligase</fullName>
        <ecNumber evidence="13">6.1.1.3</ecNumber>
    </recommendedName>
    <alternativeName>
        <fullName evidence="13">Threonyl-tRNA synthetase</fullName>
        <shortName evidence="13">ThrRS</shortName>
    </alternativeName>
</protein>
<comment type="caution">
    <text evidence="16">The sequence shown here is derived from an EMBL/GenBank/DDBJ whole genome shotgun (WGS) entry which is preliminary data.</text>
</comment>
<dbReference type="InterPro" id="IPR045864">
    <property type="entry name" value="aa-tRNA-synth_II/BPL/LPL"/>
</dbReference>
<evidence type="ECO:0000259" key="14">
    <source>
        <dbReference type="PROSITE" id="PS50862"/>
    </source>
</evidence>
<evidence type="ECO:0000256" key="8">
    <source>
        <dbReference type="ARBA" id="ARBA00022840"/>
    </source>
</evidence>
<accession>A0ABX5BVJ2</accession>
<dbReference type="InterPro" id="IPR012947">
    <property type="entry name" value="tRNA_SAD"/>
</dbReference>
<evidence type="ECO:0000256" key="7">
    <source>
        <dbReference type="ARBA" id="ARBA00022833"/>
    </source>
</evidence>
<dbReference type="Pfam" id="PF07973">
    <property type="entry name" value="tRNA_SAD"/>
    <property type="match status" value="1"/>
</dbReference>
<dbReference type="SUPFAM" id="SSF55681">
    <property type="entry name" value="Class II aaRS and biotin synthetases"/>
    <property type="match status" value="1"/>
</dbReference>
<dbReference type="InterPro" id="IPR004095">
    <property type="entry name" value="TGS"/>
</dbReference>
<comment type="catalytic activity">
    <reaction evidence="12 13">
        <text>tRNA(Thr) + L-threonine + ATP = L-threonyl-tRNA(Thr) + AMP + diphosphate + H(+)</text>
        <dbReference type="Rhea" id="RHEA:24624"/>
        <dbReference type="Rhea" id="RHEA-COMP:9670"/>
        <dbReference type="Rhea" id="RHEA-COMP:9704"/>
        <dbReference type="ChEBI" id="CHEBI:15378"/>
        <dbReference type="ChEBI" id="CHEBI:30616"/>
        <dbReference type="ChEBI" id="CHEBI:33019"/>
        <dbReference type="ChEBI" id="CHEBI:57926"/>
        <dbReference type="ChEBI" id="CHEBI:78442"/>
        <dbReference type="ChEBI" id="CHEBI:78534"/>
        <dbReference type="ChEBI" id="CHEBI:456215"/>
        <dbReference type="EC" id="6.1.1.3"/>
    </reaction>
</comment>
<evidence type="ECO:0000256" key="2">
    <source>
        <dbReference type="ARBA" id="ARBA00022490"/>
    </source>
</evidence>
<dbReference type="InterPro" id="IPR018163">
    <property type="entry name" value="Thr/Ala-tRNA-synth_IIc_edit"/>
</dbReference>
<dbReference type="EMBL" id="PPCX01000012">
    <property type="protein sequence ID" value="PQL10617.1"/>
    <property type="molecule type" value="Genomic_DNA"/>
</dbReference>
<evidence type="ECO:0000256" key="11">
    <source>
        <dbReference type="ARBA" id="ARBA00023146"/>
    </source>
</evidence>
<organism evidence="16 17">
    <name type="scientific">Veillonella rogosae JCM 15642</name>
    <dbReference type="NCBI Taxonomy" id="1298595"/>
    <lineage>
        <taxon>Bacteria</taxon>
        <taxon>Bacillati</taxon>
        <taxon>Bacillota</taxon>
        <taxon>Negativicutes</taxon>
        <taxon>Veillonellales</taxon>
        <taxon>Veillonellaceae</taxon>
        <taxon>Veillonella</taxon>
    </lineage>
</organism>
<dbReference type="Gene3D" id="3.10.20.30">
    <property type="match status" value="1"/>
</dbReference>
<reference evidence="16 17" key="1">
    <citation type="submission" date="2018-01" db="EMBL/GenBank/DDBJ databases">
        <title>Draft genome sequences of clinical isolates and type strains of oral Veillonella including Veillonella infantum sp., nov.</title>
        <authorList>
            <person name="Mashima I."/>
            <person name="Liao Y.-C."/>
            <person name="Sabharwal A."/>
            <person name="Haase E.M."/>
            <person name="Nakazawa F."/>
            <person name="Scannapieco F.A."/>
        </authorList>
    </citation>
    <scope>NUCLEOTIDE SEQUENCE [LARGE SCALE GENOMIC DNA]</scope>
    <source>
        <strain evidence="16 17">JCM 15642</strain>
    </source>
</reference>
<name>A0ABX5BVJ2_9FIRM</name>
<feature type="domain" description="Aminoacyl-transfer RNA synthetases class-II family profile" evidence="14">
    <location>
        <begin position="269"/>
        <end position="534"/>
    </location>
</feature>
<dbReference type="NCBIfam" id="TIGR00418">
    <property type="entry name" value="thrS"/>
    <property type="match status" value="1"/>
</dbReference>
<feature type="domain" description="TGS" evidence="15">
    <location>
        <begin position="1"/>
        <end position="63"/>
    </location>
</feature>
<keyword evidence="17" id="KW-1185">Reference proteome</keyword>
<keyword evidence="9 13" id="KW-0694">RNA-binding</keyword>
<sequence>MADVKIILPDGSAKEYAAGTTLGEAVKQLSNSLAKKVLAANVNGELTDLREELVDGSEVAFLTFEEDGGKHTLRHTASHILAQAVKRLWPEAKLAIGPAIDKGFYYDIDMEHTLTPEDLGKIEKEMSRIVKENLPITKSVMSRQEAIEFFKSKNEDYKVELIQDLPEDAVISCYSQGDFIDLCAGPHVASTGKVKAFKLQSIAGAYWRGDEKNKMLQRIYGTAFEKKEDLDAYLHLLEEAAKRDHRKLGKELGLFVIKEEGPGFPFFLPKGMALRNELENFWREVHHEFDYEEIRTPIILNKQLWETSGHWFHYRENMYTTIIDDEEYAIKPMNCPGGILVYQNEMHSYRDFPLRYAELGLVHRHELSGALHGLFRVRAFTQDDAHVFMLPDQMQSELMKVIELFDRIYSQFGLKYHVELSTKPDNAMGDDAIWEAATEALRNAIEAKGIPYVINPGDGAFYGPKLDYHIEDSLGRTWQCGTIQLDMNLPERFQIDYVGEDGQKHRPIMIHRACFGSMERFIGILTEHYAGAFPTWMAPVQVKILPISEKHVEYAKELAKQMHRDYVRVEVDDRSEKIGYKIRQAQMAKVPYMLVVGDKEVEEGTVNVRKHGGDELGSVPFEEFFNAIKIEIKERN</sequence>
<dbReference type="EC" id="6.1.1.3" evidence="13"/>
<dbReference type="Gene3D" id="3.30.930.10">
    <property type="entry name" value="Bira Bifunctional Protein, Domain 2"/>
    <property type="match status" value="1"/>
</dbReference>
<keyword evidence="10 13" id="KW-0648">Protein biosynthesis</keyword>
<dbReference type="Proteomes" id="UP000238774">
    <property type="component" value="Unassembled WGS sequence"/>
</dbReference>
<dbReference type="HAMAP" id="MF_00184">
    <property type="entry name" value="Thr_tRNA_synth"/>
    <property type="match status" value="1"/>
</dbReference>
<dbReference type="CDD" id="cd00771">
    <property type="entry name" value="ThrRS_core"/>
    <property type="match status" value="1"/>
</dbReference>
<dbReference type="InterPro" id="IPR036621">
    <property type="entry name" value="Anticodon-bd_dom_sf"/>
</dbReference>
<keyword evidence="7 13" id="KW-0862">Zinc</keyword>